<dbReference type="GO" id="GO:0006351">
    <property type="term" value="P:DNA-templated transcription"/>
    <property type="evidence" value="ECO:0007669"/>
    <property type="project" value="TreeGrafter"/>
</dbReference>
<dbReference type="InterPro" id="IPR058163">
    <property type="entry name" value="LysR-type_TF_proteobact-type"/>
</dbReference>
<evidence type="ECO:0000256" key="4">
    <source>
        <dbReference type="ARBA" id="ARBA00023163"/>
    </source>
</evidence>
<dbReference type="FunFam" id="1.10.10.10:FF:000001">
    <property type="entry name" value="LysR family transcriptional regulator"/>
    <property type="match status" value="1"/>
</dbReference>
<dbReference type="Proteomes" id="UP000533306">
    <property type="component" value="Unassembled WGS sequence"/>
</dbReference>
<keyword evidence="7" id="KW-1185">Reference proteome</keyword>
<evidence type="ECO:0000256" key="1">
    <source>
        <dbReference type="ARBA" id="ARBA00009437"/>
    </source>
</evidence>
<proteinExistence type="inferred from homology"/>
<dbReference type="PANTHER" id="PTHR30537">
    <property type="entry name" value="HTH-TYPE TRANSCRIPTIONAL REGULATOR"/>
    <property type="match status" value="1"/>
</dbReference>
<dbReference type="Pfam" id="PF03466">
    <property type="entry name" value="LysR_substrate"/>
    <property type="match status" value="1"/>
</dbReference>
<dbReference type="PROSITE" id="PS50931">
    <property type="entry name" value="HTH_LYSR"/>
    <property type="match status" value="1"/>
</dbReference>
<comment type="caution">
    <text evidence="6">The sequence shown here is derived from an EMBL/GenBank/DDBJ whole genome shotgun (WGS) entry which is preliminary data.</text>
</comment>
<dbReference type="InterPro" id="IPR000847">
    <property type="entry name" value="LysR_HTH_N"/>
</dbReference>
<evidence type="ECO:0000313" key="7">
    <source>
        <dbReference type="Proteomes" id="UP000533306"/>
    </source>
</evidence>
<gene>
    <name evidence="6" type="ORF">HNR59_000615</name>
</gene>
<dbReference type="InterPro" id="IPR005119">
    <property type="entry name" value="LysR_subst-bd"/>
</dbReference>
<evidence type="ECO:0000256" key="2">
    <source>
        <dbReference type="ARBA" id="ARBA00023015"/>
    </source>
</evidence>
<keyword evidence="4" id="KW-0804">Transcription</keyword>
<name>A0A7W9RZT7_9HYPH</name>
<dbReference type="CDD" id="cd08422">
    <property type="entry name" value="PBP2_CrgA_like"/>
    <property type="match status" value="1"/>
</dbReference>
<dbReference type="SUPFAM" id="SSF53850">
    <property type="entry name" value="Periplasmic binding protein-like II"/>
    <property type="match status" value="1"/>
</dbReference>
<keyword evidence="2" id="KW-0805">Transcription regulation</keyword>
<feature type="domain" description="HTH lysR-type" evidence="5">
    <location>
        <begin position="1"/>
        <end position="59"/>
    </location>
</feature>
<dbReference type="AlphaFoldDB" id="A0A7W9RZT7"/>
<accession>A0A7W9RZT7</accession>
<evidence type="ECO:0000313" key="6">
    <source>
        <dbReference type="EMBL" id="MBB6011270.1"/>
    </source>
</evidence>
<dbReference type="Gene3D" id="3.40.190.290">
    <property type="match status" value="1"/>
</dbReference>
<evidence type="ECO:0000256" key="3">
    <source>
        <dbReference type="ARBA" id="ARBA00023125"/>
    </source>
</evidence>
<dbReference type="Gene3D" id="1.10.10.10">
    <property type="entry name" value="Winged helix-like DNA-binding domain superfamily/Winged helix DNA-binding domain"/>
    <property type="match status" value="1"/>
</dbReference>
<dbReference type="SUPFAM" id="SSF46785">
    <property type="entry name" value="Winged helix' DNA-binding domain"/>
    <property type="match status" value="1"/>
</dbReference>
<dbReference type="GO" id="GO:0003700">
    <property type="term" value="F:DNA-binding transcription factor activity"/>
    <property type="evidence" value="ECO:0007669"/>
    <property type="project" value="InterPro"/>
</dbReference>
<protein>
    <submittedName>
        <fullName evidence="6">LysR family transcriptional regulator for bpeEF and oprC</fullName>
    </submittedName>
</protein>
<reference evidence="6 7" key="1">
    <citation type="submission" date="2020-08" db="EMBL/GenBank/DDBJ databases">
        <title>Genomic Encyclopedia of Type Strains, Phase IV (KMG-IV): sequencing the most valuable type-strain genomes for metagenomic binning, comparative biology and taxonomic classification.</title>
        <authorList>
            <person name="Goeker M."/>
        </authorList>
    </citation>
    <scope>NUCLEOTIDE SEQUENCE [LARGE SCALE GENOMIC DNA]</scope>
    <source>
        <strain evidence="6 7">DSM 11099</strain>
    </source>
</reference>
<organism evidence="6 7">
    <name type="scientific">Aquamicrobium lusatiense</name>
    <dbReference type="NCBI Taxonomy" id="89772"/>
    <lineage>
        <taxon>Bacteria</taxon>
        <taxon>Pseudomonadati</taxon>
        <taxon>Pseudomonadota</taxon>
        <taxon>Alphaproteobacteria</taxon>
        <taxon>Hyphomicrobiales</taxon>
        <taxon>Phyllobacteriaceae</taxon>
        <taxon>Aquamicrobium</taxon>
    </lineage>
</organism>
<sequence>MDHLRGIRLFTRVVEAGSFAGAAKVEDVAQSTVSKEVAALEGHLATQLIRRSSRGLSITETGREYYDFAVGMLADLDAVEARVRSGNSAPRGRIRVAVPLVLSSRFIIPHLGGFLDRYPELTLDVEASEQYVNLIEDGIDLAIRIGAQRDSSLMSRQIGVLEPEVVASPAYLDAHGVPQHPDDLRRHICLPFMFEGSSKAWRFRDGDGEIRMTPTARLRTNDADGVHAAVRAGLGIAQGPSWMFAEDVAAGALVPLLADYTPSLVPIRAITSANRRMTGAIQLLVDHLAAMIREEPHLRMR</sequence>
<evidence type="ECO:0000259" key="5">
    <source>
        <dbReference type="PROSITE" id="PS50931"/>
    </source>
</evidence>
<keyword evidence="3" id="KW-0238">DNA-binding</keyword>
<dbReference type="InterPro" id="IPR036388">
    <property type="entry name" value="WH-like_DNA-bd_sf"/>
</dbReference>
<dbReference type="InterPro" id="IPR036390">
    <property type="entry name" value="WH_DNA-bd_sf"/>
</dbReference>
<dbReference type="Pfam" id="PF00126">
    <property type="entry name" value="HTH_1"/>
    <property type="match status" value="1"/>
</dbReference>
<dbReference type="GO" id="GO:0043565">
    <property type="term" value="F:sequence-specific DNA binding"/>
    <property type="evidence" value="ECO:0007669"/>
    <property type="project" value="TreeGrafter"/>
</dbReference>
<dbReference type="RefSeq" id="WP_183825833.1">
    <property type="nucleotide sequence ID" value="NZ_JACHEU010000001.1"/>
</dbReference>
<dbReference type="PANTHER" id="PTHR30537:SF72">
    <property type="entry name" value="LYSR FAMILY TRANSCRIPTIONAL REGULATOR"/>
    <property type="match status" value="1"/>
</dbReference>
<comment type="similarity">
    <text evidence="1">Belongs to the LysR transcriptional regulatory family.</text>
</comment>
<dbReference type="EMBL" id="JACHEU010000001">
    <property type="protein sequence ID" value="MBB6011270.1"/>
    <property type="molecule type" value="Genomic_DNA"/>
</dbReference>